<protein>
    <submittedName>
        <fullName evidence="1">Uncharacterized protein</fullName>
    </submittedName>
</protein>
<reference evidence="2" key="1">
    <citation type="journal article" date="2019" name="Int. J. Syst. Evol. Microbiol.">
        <title>The Global Catalogue of Microorganisms (GCM) 10K type strain sequencing project: providing services to taxonomists for standard genome sequencing and annotation.</title>
        <authorList>
            <consortium name="The Broad Institute Genomics Platform"/>
            <consortium name="The Broad Institute Genome Sequencing Center for Infectious Disease"/>
            <person name="Wu L."/>
            <person name="Ma J."/>
        </authorList>
    </citation>
    <scope>NUCLEOTIDE SEQUENCE [LARGE SCALE GENOMIC DNA]</scope>
    <source>
        <strain evidence="2">CGMCC 4.7677</strain>
    </source>
</reference>
<dbReference type="Proteomes" id="UP000605897">
    <property type="component" value="Unassembled WGS sequence"/>
</dbReference>
<organism evidence="1 2">
    <name type="scientific">Amycolatopsis deserti</name>
    <dbReference type="NCBI Taxonomy" id="185696"/>
    <lineage>
        <taxon>Bacteria</taxon>
        <taxon>Bacillati</taxon>
        <taxon>Actinomycetota</taxon>
        <taxon>Actinomycetes</taxon>
        <taxon>Pseudonocardiales</taxon>
        <taxon>Pseudonocardiaceae</taxon>
        <taxon>Amycolatopsis</taxon>
    </lineage>
</organism>
<evidence type="ECO:0000313" key="1">
    <source>
        <dbReference type="EMBL" id="GHF18526.1"/>
    </source>
</evidence>
<dbReference type="RefSeq" id="WP_191248009.1">
    <property type="nucleotide sequence ID" value="NZ_BNAU01000008.1"/>
</dbReference>
<evidence type="ECO:0000313" key="2">
    <source>
        <dbReference type="Proteomes" id="UP000605897"/>
    </source>
</evidence>
<accession>A0ABQ3JC84</accession>
<proteinExistence type="predicted"/>
<comment type="caution">
    <text evidence="1">The sequence shown here is derived from an EMBL/GenBank/DDBJ whole genome shotgun (WGS) entry which is preliminary data.</text>
</comment>
<dbReference type="EMBL" id="BNAU01000008">
    <property type="protein sequence ID" value="GHF18526.1"/>
    <property type="molecule type" value="Genomic_DNA"/>
</dbReference>
<gene>
    <name evidence="1" type="ORF">GCM10017786_60350</name>
</gene>
<name>A0ABQ3JC84_9PSEU</name>
<sequence length="73" mass="7639">MALLARPVGEGRRGFAFVLPGCAETGAVLDIRDDRITADLVGGENVNCATANYFLATFAVDTGRVSPSAKPVR</sequence>
<keyword evidence="2" id="KW-1185">Reference proteome</keyword>